<dbReference type="Proteomes" id="UP000310597">
    <property type="component" value="Unassembled WGS sequence"/>
</dbReference>
<gene>
    <name evidence="2" type="ORF">FBT96_07750</name>
</gene>
<evidence type="ECO:0000313" key="3">
    <source>
        <dbReference type="Proteomes" id="UP000310597"/>
    </source>
</evidence>
<comment type="caution">
    <text evidence="2">The sequence shown here is derived from an EMBL/GenBank/DDBJ whole genome shotgun (WGS) entry which is preliminary data.</text>
</comment>
<organism evidence="2 3">
    <name type="scientific">Rhodobacter capsulatus</name>
    <name type="common">Rhodopseudomonas capsulata</name>
    <dbReference type="NCBI Taxonomy" id="1061"/>
    <lineage>
        <taxon>Bacteria</taxon>
        <taxon>Pseudomonadati</taxon>
        <taxon>Pseudomonadota</taxon>
        <taxon>Alphaproteobacteria</taxon>
        <taxon>Rhodobacterales</taxon>
        <taxon>Rhodobacter group</taxon>
        <taxon>Rhodobacter</taxon>
    </lineage>
</organism>
<dbReference type="RefSeq" id="WP_136905736.1">
    <property type="nucleotide sequence ID" value="NZ_SWJZ01000025.1"/>
</dbReference>
<accession>A0A4U1JRN5</accession>
<protein>
    <recommendedName>
        <fullName evidence="4">Lipoprotein</fullName>
    </recommendedName>
</protein>
<keyword evidence="1" id="KW-0732">Signal</keyword>
<name>A0A4U1JRN5_RHOCA</name>
<reference evidence="2 3" key="1">
    <citation type="submission" date="2019-04" db="EMBL/GenBank/DDBJ databases">
        <title>Draft Whole-Genome sequence of the purple photosynthetic bacterium Rhodobacter capsulatus SP108 with an indigenous class A beta-lactamase.</title>
        <authorList>
            <person name="Robertson S."/>
            <person name="Meyer T.E."/>
            <person name="Kyndt J.A."/>
        </authorList>
    </citation>
    <scope>NUCLEOTIDE SEQUENCE [LARGE SCALE GENOMIC DNA]</scope>
    <source>
        <strain evidence="2 3">SP108</strain>
    </source>
</reference>
<dbReference type="EMBL" id="SWJZ01000025">
    <property type="protein sequence ID" value="TKD21797.1"/>
    <property type="molecule type" value="Genomic_DNA"/>
</dbReference>
<dbReference type="AlphaFoldDB" id="A0A4U1JRN5"/>
<proteinExistence type="predicted"/>
<evidence type="ECO:0008006" key="4">
    <source>
        <dbReference type="Google" id="ProtNLM"/>
    </source>
</evidence>
<sequence>MKIALPLLLILLAACAGPRANVHANPAGQVTTGVSTGVGPVRLGVNSNGRGTVGTRLGWLHLGMGL</sequence>
<evidence type="ECO:0000313" key="2">
    <source>
        <dbReference type="EMBL" id="TKD21797.1"/>
    </source>
</evidence>
<feature type="signal peptide" evidence="1">
    <location>
        <begin position="1"/>
        <end position="24"/>
    </location>
</feature>
<evidence type="ECO:0000256" key="1">
    <source>
        <dbReference type="SAM" id="SignalP"/>
    </source>
</evidence>
<feature type="chain" id="PRO_5021004554" description="Lipoprotein" evidence="1">
    <location>
        <begin position="25"/>
        <end position="66"/>
    </location>
</feature>
<dbReference type="PROSITE" id="PS51257">
    <property type="entry name" value="PROKAR_LIPOPROTEIN"/>
    <property type="match status" value="1"/>
</dbReference>